<feature type="domain" description="Cold-shock" evidence="10">
    <location>
        <begin position="23"/>
        <end position="79"/>
    </location>
</feature>
<keyword evidence="7 9" id="KW-0269">Exonuclease</keyword>
<name>A0A2P5SWR6_9GAMM</name>
<gene>
    <name evidence="9" type="primary">rnb</name>
    <name evidence="12" type="ORF">CRV10_00840</name>
</gene>
<proteinExistence type="inferred from homology"/>
<comment type="subcellular location">
    <subcellularLocation>
        <location evidence="2 9">Cytoplasm</location>
    </subcellularLocation>
</comment>
<organism evidence="12 13">
    <name type="scientific">Candidatus Pantoea edessiphila</name>
    <dbReference type="NCBI Taxonomy" id="2044610"/>
    <lineage>
        <taxon>Bacteria</taxon>
        <taxon>Pseudomonadati</taxon>
        <taxon>Pseudomonadota</taxon>
        <taxon>Gammaproteobacteria</taxon>
        <taxon>Enterobacterales</taxon>
        <taxon>Erwiniaceae</taxon>
        <taxon>Pantoea</taxon>
    </lineage>
</organism>
<evidence type="ECO:0000256" key="2">
    <source>
        <dbReference type="ARBA" id="ARBA00004496"/>
    </source>
</evidence>
<dbReference type="InterPro" id="IPR022966">
    <property type="entry name" value="RNase_II/R_CS"/>
</dbReference>
<dbReference type="EC" id="3.1.13.1" evidence="9"/>
<comment type="similarity">
    <text evidence="3 9">Belongs to the RNR ribonuclease family. RNase II subfamily.</text>
</comment>
<dbReference type="NCBIfam" id="TIGR00358">
    <property type="entry name" value="3_prime_RNase"/>
    <property type="match status" value="1"/>
</dbReference>
<sequence>MFHNNPVLIQLKKKLKLQTVFVEGVVKRKEKGFGFLEVNAQKSYFIPPVQMKKVMHGDRIIAIIHNNEDKEIAIPQKLIEPFLNHFVGRIYKKNNIISILPDNQFLTELIPCNYHNIKNSSCNFQNGDWAAAKMCSHPLKGNRGFCADITDFIVKANDQYAPWWVTLSRHNLEREAPSICLSKMIDEKLDRKDLVDMDFITIDNISTEDMDDALYVKELSDGHLHLTIAIADPTSYIAVGSQLDIIASKRGFTNYLPGFNIPMLPRQISDDICSLRPNIKRPVLACSVIVTKEGNLEDINFFAAWIKSKAKLAYNEVSDWLENIGTWKPIDINIANQIRLLYRLYLIRNQWRKTYALVFKDRLDYKFLISEKGEVLEIISELRRTANHIVEESMILANMCAGKILREKLGFGIYNIHLGFDSNNIEQAVTILAAHGITVNAKDITTLDGFRLLRRKLDNQPTQLLNNRLRRFQSFAEISTKPGPHFGLGLEDYATWTSPMRKFTDMLNHRLLKAIILGKKIECPDNKLITKISERKRLNRIAEKDIGDWLYACYLSKFANSKHKFRTEIVHISRSGMRVKLIDNGATAFIPVGFIHTVRDELICNQEYGILKVKGKIIYRVTDIIDITITKVCLNKRIIEARPIH</sequence>
<dbReference type="Pfam" id="PF08206">
    <property type="entry name" value="OB_RNB"/>
    <property type="match status" value="1"/>
</dbReference>
<dbReference type="GO" id="GO:0003723">
    <property type="term" value="F:RNA binding"/>
    <property type="evidence" value="ECO:0007669"/>
    <property type="project" value="UniProtKB-KW"/>
</dbReference>
<dbReference type="GO" id="GO:0008859">
    <property type="term" value="F:exoribonuclease II activity"/>
    <property type="evidence" value="ECO:0007669"/>
    <property type="project" value="UniProtKB-UniRule"/>
</dbReference>
<evidence type="ECO:0000313" key="13">
    <source>
        <dbReference type="Proteomes" id="UP000296144"/>
    </source>
</evidence>
<evidence type="ECO:0000256" key="9">
    <source>
        <dbReference type="HAMAP-Rule" id="MF_01036"/>
    </source>
</evidence>
<evidence type="ECO:0000256" key="4">
    <source>
        <dbReference type="ARBA" id="ARBA00022490"/>
    </source>
</evidence>
<keyword evidence="6 9" id="KW-0378">Hydrolase</keyword>
<feature type="domain" description="RNB" evidence="11">
    <location>
        <begin position="191"/>
        <end position="518"/>
    </location>
</feature>
<evidence type="ECO:0000256" key="7">
    <source>
        <dbReference type="ARBA" id="ARBA00022839"/>
    </source>
</evidence>
<evidence type="ECO:0000259" key="10">
    <source>
        <dbReference type="SMART" id="SM00357"/>
    </source>
</evidence>
<keyword evidence="8 9" id="KW-0694">RNA-binding</keyword>
<dbReference type="Proteomes" id="UP000296144">
    <property type="component" value="Unassembled WGS sequence"/>
</dbReference>
<dbReference type="GO" id="GO:0006402">
    <property type="term" value="P:mRNA catabolic process"/>
    <property type="evidence" value="ECO:0007669"/>
    <property type="project" value="UniProtKB-UniRule"/>
</dbReference>
<evidence type="ECO:0000256" key="1">
    <source>
        <dbReference type="ARBA" id="ARBA00001849"/>
    </source>
</evidence>
<dbReference type="HAMAP" id="MF_01036">
    <property type="entry name" value="RNase_II"/>
    <property type="match status" value="1"/>
</dbReference>
<dbReference type="EMBL" id="PDKU01000001">
    <property type="protein sequence ID" value="PPI86788.1"/>
    <property type="molecule type" value="Genomic_DNA"/>
</dbReference>
<accession>A0A2P5SWR6</accession>
<dbReference type="SMART" id="SM00357">
    <property type="entry name" value="CSP"/>
    <property type="match status" value="1"/>
</dbReference>
<evidence type="ECO:0000256" key="6">
    <source>
        <dbReference type="ARBA" id="ARBA00022801"/>
    </source>
</evidence>
<evidence type="ECO:0000256" key="8">
    <source>
        <dbReference type="ARBA" id="ARBA00022884"/>
    </source>
</evidence>
<dbReference type="InterPro" id="IPR012340">
    <property type="entry name" value="NA-bd_OB-fold"/>
</dbReference>
<dbReference type="Pfam" id="PF00773">
    <property type="entry name" value="RNB"/>
    <property type="match status" value="1"/>
</dbReference>
<keyword evidence="5 9" id="KW-0540">Nuclease</keyword>
<dbReference type="InterPro" id="IPR001900">
    <property type="entry name" value="RNase_II/R"/>
</dbReference>
<dbReference type="PROSITE" id="PS01175">
    <property type="entry name" value="RIBONUCLEASE_II"/>
    <property type="match status" value="1"/>
</dbReference>
<dbReference type="NCBIfam" id="TIGR02062">
    <property type="entry name" value="RNase_B"/>
    <property type="match status" value="1"/>
</dbReference>
<dbReference type="NCBIfam" id="NF003455">
    <property type="entry name" value="PRK05054.1"/>
    <property type="match status" value="1"/>
</dbReference>
<dbReference type="Gene3D" id="2.40.50.140">
    <property type="entry name" value="Nucleic acid-binding proteins"/>
    <property type="match status" value="2"/>
</dbReference>
<dbReference type="PANTHER" id="PTHR23355">
    <property type="entry name" value="RIBONUCLEASE"/>
    <property type="match status" value="1"/>
</dbReference>
<comment type="function">
    <text evidence="9">Involved in mRNA degradation. Hydrolyzes single-stranded polyribonucleotides processively in the 3' to 5' direction.</text>
</comment>
<protein>
    <recommendedName>
        <fullName evidence="9">Exoribonuclease 2</fullName>
        <ecNumber evidence="9">3.1.13.1</ecNumber>
    </recommendedName>
    <alternativeName>
        <fullName evidence="9">Exoribonuclease II</fullName>
        <shortName evidence="9">RNase II</shortName>
        <shortName evidence="9">Ribonuclease II</shortName>
    </alternativeName>
</protein>
<dbReference type="AlphaFoldDB" id="A0A2P5SWR6"/>
<dbReference type="InterPro" id="IPR011804">
    <property type="entry name" value="RNase_II"/>
</dbReference>
<reference evidence="12 13" key="1">
    <citation type="journal article" date="2018" name="Genome Biol. Evol.">
        <title>Cladogenesis and Genomic Streamlining in Extracellular Endosymbionts of Tropical Stink Bugs.</title>
        <authorList>
            <person name="Otero-Bravo A."/>
            <person name="Goffredi S."/>
            <person name="Sabree Z.L."/>
        </authorList>
    </citation>
    <scope>NUCLEOTIDE SEQUENCE [LARGE SCALE GENOMIC DNA]</scope>
    <source>
        <strain evidence="12 13">SoEL</strain>
    </source>
</reference>
<dbReference type="InterPro" id="IPR004476">
    <property type="entry name" value="RNase_II/RNase_R"/>
</dbReference>
<comment type="catalytic activity">
    <reaction evidence="1 9">
        <text>Exonucleolytic cleavage in the 3'- to 5'-direction to yield nucleoside 5'-phosphates.</text>
        <dbReference type="EC" id="3.1.13.1"/>
    </reaction>
</comment>
<dbReference type="GO" id="GO:0005829">
    <property type="term" value="C:cytosol"/>
    <property type="evidence" value="ECO:0007669"/>
    <property type="project" value="UniProtKB-ARBA"/>
</dbReference>
<dbReference type="SMART" id="SM00955">
    <property type="entry name" value="RNB"/>
    <property type="match status" value="1"/>
</dbReference>
<dbReference type="InterPro" id="IPR013223">
    <property type="entry name" value="RNase_B_OB_dom"/>
</dbReference>
<evidence type="ECO:0000259" key="11">
    <source>
        <dbReference type="SMART" id="SM00955"/>
    </source>
</evidence>
<evidence type="ECO:0000256" key="5">
    <source>
        <dbReference type="ARBA" id="ARBA00022722"/>
    </source>
</evidence>
<keyword evidence="4 9" id="KW-0963">Cytoplasm</keyword>
<dbReference type="OrthoDB" id="9764149at2"/>
<dbReference type="RefSeq" id="WP_136129953.1">
    <property type="nucleotide sequence ID" value="NZ_PDKU01000001.1"/>
</dbReference>
<keyword evidence="13" id="KW-1185">Reference proteome</keyword>
<dbReference type="InterPro" id="IPR050180">
    <property type="entry name" value="RNR_Ribonuclease"/>
</dbReference>
<evidence type="ECO:0000313" key="12">
    <source>
        <dbReference type="EMBL" id="PPI86788.1"/>
    </source>
</evidence>
<dbReference type="Gene3D" id="2.40.50.640">
    <property type="match status" value="1"/>
</dbReference>
<dbReference type="PANTHER" id="PTHR23355:SF37">
    <property type="entry name" value="EXORIBONUCLEASE 2"/>
    <property type="match status" value="1"/>
</dbReference>
<dbReference type="InterPro" id="IPR011129">
    <property type="entry name" value="CSD"/>
</dbReference>
<comment type="caution">
    <text evidence="12">The sequence shown here is derived from an EMBL/GenBank/DDBJ whole genome shotgun (WGS) entry which is preliminary data.</text>
</comment>
<dbReference type="SUPFAM" id="SSF50249">
    <property type="entry name" value="Nucleic acid-binding proteins"/>
    <property type="match status" value="4"/>
</dbReference>
<evidence type="ECO:0000256" key="3">
    <source>
        <dbReference type="ARBA" id="ARBA00009925"/>
    </source>
</evidence>